<dbReference type="RefSeq" id="XP_048268264.1">
    <property type="nucleotide sequence ID" value="XM_048412307.1"/>
</dbReference>
<evidence type="ECO:0000256" key="6">
    <source>
        <dbReference type="ARBA" id="ARBA00023136"/>
    </source>
</evidence>
<evidence type="ECO:0000256" key="7">
    <source>
        <dbReference type="ARBA" id="ARBA00023170"/>
    </source>
</evidence>
<feature type="transmembrane region" description="Helical" evidence="9">
    <location>
        <begin position="52"/>
        <end position="70"/>
    </location>
</feature>
<keyword evidence="5 9" id="KW-1133">Transmembrane helix</keyword>
<feature type="transmembrane region" description="Helical" evidence="9">
    <location>
        <begin position="119"/>
        <end position="140"/>
    </location>
</feature>
<evidence type="ECO:0000256" key="2">
    <source>
        <dbReference type="ARBA" id="ARBA00022606"/>
    </source>
</evidence>
<evidence type="ECO:0000256" key="4">
    <source>
        <dbReference type="ARBA" id="ARBA00022725"/>
    </source>
</evidence>
<protein>
    <recommendedName>
        <fullName evidence="9">Odorant receptor</fullName>
    </recommendedName>
</protein>
<keyword evidence="10" id="KW-1185">Reference proteome</keyword>
<sequence>MNIRNYVFINQLVLKFVGLYPISIVRYVICISCIMLITIPQIIMIYTNWNDLNIVMEIGSTLLTISLAMLKSAIWMFNRKNLELFIEFMLTDYWKIIEANVFEYLQKYALYAKTITKGYLISMCNALLFFFSLPIIEILITKHEDSDNFTMNFPFAASYPMAFYKFPLYEIAYASQILATSICCLVMLATDGLIATALLHTCGHFAVLRKNVKQLDSYIYRVCIVFYYIYVYNCNIIYFKIIQLLQITSLKTNSKHINANLYEIKIQIIHVIKHHQVVLWFCDNMEKNFHLILFLQAMISSLLICFVGFQVSATLMEQSKMIKFASHLIVAFFQLLLFCFPGDMLIRESFSISTAVYSIQWSQLATFVKNELCMIIARSQRPSYITAGKLYIMHLENFTAILSTAFSYFMMLQSFNSES</sequence>
<dbReference type="AlphaFoldDB" id="A0A9C6SL82"/>
<keyword evidence="3 9" id="KW-0812">Transmembrane</keyword>
<keyword evidence="7 9" id="KW-0675">Receptor</keyword>
<dbReference type="KEGG" id="bter:105666451"/>
<gene>
    <name evidence="11" type="primary">LOC105666451</name>
</gene>
<evidence type="ECO:0000256" key="9">
    <source>
        <dbReference type="RuleBase" id="RU351113"/>
    </source>
</evidence>
<comment type="subcellular location">
    <subcellularLocation>
        <location evidence="9">Cell membrane</location>
        <topology evidence="9">Multi-pass membrane protein</topology>
    </subcellularLocation>
    <subcellularLocation>
        <location evidence="1">Membrane</location>
        <topology evidence="1">Multi-pass membrane protein</topology>
    </subcellularLocation>
</comment>
<evidence type="ECO:0000256" key="3">
    <source>
        <dbReference type="ARBA" id="ARBA00022692"/>
    </source>
</evidence>
<name>A0A9C6SL82_BOMTE</name>
<feature type="transmembrane region" description="Helical" evidence="9">
    <location>
        <begin position="289"/>
        <end position="309"/>
    </location>
</feature>
<feature type="transmembrane region" description="Helical" evidence="9">
    <location>
        <begin position="171"/>
        <end position="198"/>
    </location>
</feature>
<accession>A0A9C6SL82</accession>
<dbReference type="GO" id="GO:0004984">
    <property type="term" value="F:olfactory receptor activity"/>
    <property type="evidence" value="ECO:0007669"/>
    <property type="project" value="InterPro"/>
</dbReference>
<proteinExistence type="inferred from homology"/>
<dbReference type="InterPro" id="IPR004117">
    <property type="entry name" value="7tm6_olfct_rcpt"/>
</dbReference>
<evidence type="ECO:0000256" key="8">
    <source>
        <dbReference type="ARBA" id="ARBA00023224"/>
    </source>
</evidence>
<keyword evidence="2 9" id="KW-0716">Sensory transduction</keyword>
<feature type="transmembrane region" description="Helical" evidence="9">
    <location>
        <begin position="321"/>
        <end position="338"/>
    </location>
</feature>
<keyword evidence="6 9" id="KW-0472">Membrane</keyword>
<keyword evidence="8 9" id="KW-0807">Transducer</keyword>
<dbReference type="Pfam" id="PF02949">
    <property type="entry name" value="7tm_6"/>
    <property type="match status" value="1"/>
</dbReference>
<keyword evidence="4 9" id="KW-0552">Olfaction</keyword>
<dbReference type="GO" id="GO:0007165">
    <property type="term" value="P:signal transduction"/>
    <property type="evidence" value="ECO:0007669"/>
    <property type="project" value="UniProtKB-KW"/>
</dbReference>
<dbReference type="PANTHER" id="PTHR21137">
    <property type="entry name" value="ODORANT RECEPTOR"/>
    <property type="match status" value="1"/>
</dbReference>
<evidence type="ECO:0000256" key="1">
    <source>
        <dbReference type="ARBA" id="ARBA00004141"/>
    </source>
</evidence>
<dbReference type="GO" id="GO:0005549">
    <property type="term" value="F:odorant binding"/>
    <property type="evidence" value="ECO:0007669"/>
    <property type="project" value="InterPro"/>
</dbReference>
<reference evidence="11" key="1">
    <citation type="submission" date="2025-08" db="UniProtKB">
        <authorList>
            <consortium name="RefSeq"/>
        </authorList>
    </citation>
    <scope>IDENTIFICATION</scope>
</reference>
<comment type="similarity">
    <text evidence="9">Belongs to the insect chemoreceptor superfamily. Heteromeric odorant receptor channel (TC 1.A.69) family.</text>
</comment>
<comment type="caution">
    <text evidence="9">Lacks conserved residue(s) required for the propagation of feature annotation.</text>
</comment>
<feature type="transmembrane region" description="Helical" evidence="9">
    <location>
        <begin position="218"/>
        <end position="239"/>
    </location>
</feature>
<dbReference type="GeneID" id="105666451"/>
<dbReference type="GO" id="GO:0005886">
    <property type="term" value="C:plasma membrane"/>
    <property type="evidence" value="ECO:0007669"/>
    <property type="project" value="UniProtKB-SubCell"/>
</dbReference>
<feature type="transmembrane region" description="Helical" evidence="9">
    <location>
        <begin position="24"/>
        <end position="46"/>
    </location>
</feature>
<dbReference type="Proteomes" id="UP000835206">
    <property type="component" value="Chromosome 14"/>
</dbReference>
<evidence type="ECO:0000256" key="5">
    <source>
        <dbReference type="ARBA" id="ARBA00022989"/>
    </source>
</evidence>
<dbReference type="OrthoDB" id="8185860at2759"/>
<evidence type="ECO:0000313" key="10">
    <source>
        <dbReference type="Proteomes" id="UP000835206"/>
    </source>
</evidence>
<dbReference type="PANTHER" id="PTHR21137:SF42">
    <property type="entry name" value="ODORANT RECEPTOR 83A"/>
    <property type="match status" value="1"/>
</dbReference>
<organism evidence="10 11">
    <name type="scientific">Bombus terrestris</name>
    <name type="common">Buff-tailed bumblebee</name>
    <name type="synonym">Apis terrestris</name>
    <dbReference type="NCBI Taxonomy" id="30195"/>
    <lineage>
        <taxon>Eukaryota</taxon>
        <taxon>Metazoa</taxon>
        <taxon>Ecdysozoa</taxon>
        <taxon>Arthropoda</taxon>
        <taxon>Hexapoda</taxon>
        <taxon>Insecta</taxon>
        <taxon>Pterygota</taxon>
        <taxon>Neoptera</taxon>
        <taxon>Endopterygota</taxon>
        <taxon>Hymenoptera</taxon>
        <taxon>Apocrita</taxon>
        <taxon>Aculeata</taxon>
        <taxon>Apoidea</taxon>
        <taxon>Anthophila</taxon>
        <taxon>Apidae</taxon>
        <taxon>Bombus</taxon>
        <taxon>Bombus</taxon>
    </lineage>
</organism>
<feature type="transmembrane region" description="Helical" evidence="9">
    <location>
        <begin position="390"/>
        <end position="411"/>
    </location>
</feature>
<evidence type="ECO:0000313" key="11">
    <source>
        <dbReference type="RefSeq" id="XP_048268264.1"/>
    </source>
</evidence>